<sequence length="125" mass="13877">MFLADGAGLGPLKSAWPLLWERNVRSHHAPRISAERENGGNGGIASPQGCCSWVCLSIKIAIEMSMRDFPEPHQLHRSISHYMQHPTLIRRAERKKSDETFDAAFPSEGTAPYLVITNTLKLGIP</sequence>
<dbReference type="AlphaFoldDB" id="M2U6L9"/>
<dbReference type="EMBL" id="KB445579">
    <property type="protein sequence ID" value="EMD89361.1"/>
    <property type="molecule type" value="Genomic_DNA"/>
</dbReference>
<dbReference type="HOGENOM" id="CLU_1992404_0_0_1"/>
<organism evidence="1 2">
    <name type="scientific">Cochliobolus heterostrophus (strain C5 / ATCC 48332 / race O)</name>
    <name type="common">Southern corn leaf blight fungus</name>
    <name type="synonym">Bipolaris maydis</name>
    <dbReference type="NCBI Taxonomy" id="701091"/>
    <lineage>
        <taxon>Eukaryota</taxon>
        <taxon>Fungi</taxon>
        <taxon>Dikarya</taxon>
        <taxon>Ascomycota</taxon>
        <taxon>Pezizomycotina</taxon>
        <taxon>Dothideomycetes</taxon>
        <taxon>Pleosporomycetidae</taxon>
        <taxon>Pleosporales</taxon>
        <taxon>Pleosporineae</taxon>
        <taxon>Pleosporaceae</taxon>
        <taxon>Bipolaris</taxon>
    </lineage>
</organism>
<protein>
    <submittedName>
        <fullName evidence="1">Uncharacterized protein</fullName>
    </submittedName>
</protein>
<reference evidence="1 2" key="1">
    <citation type="journal article" date="2012" name="PLoS Pathog.">
        <title>Diverse lifestyles and strategies of plant pathogenesis encoded in the genomes of eighteen Dothideomycetes fungi.</title>
        <authorList>
            <person name="Ohm R.A."/>
            <person name="Feau N."/>
            <person name="Henrissat B."/>
            <person name="Schoch C.L."/>
            <person name="Horwitz B.A."/>
            <person name="Barry K.W."/>
            <person name="Condon B.J."/>
            <person name="Copeland A.C."/>
            <person name="Dhillon B."/>
            <person name="Glaser F."/>
            <person name="Hesse C.N."/>
            <person name="Kosti I."/>
            <person name="LaButti K."/>
            <person name="Lindquist E.A."/>
            <person name="Lucas S."/>
            <person name="Salamov A.A."/>
            <person name="Bradshaw R.E."/>
            <person name="Ciuffetti L."/>
            <person name="Hamelin R.C."/>
            <person name="Kema G.H.J."/>
            <person name="Lawrence C."/>
            <person name="Scott J.A."/>
            <person name="Spatafora J.W."/>
            <person name="Turgeon B.G."/>
            <person name="de Wit P.J.G.M."/>
            <person name="Zhong S."/>
            <person name="Goodwin S.B."/>
            <person name="Grigoriev I.V."/>
        </authorList>
    </citation>
    <scope>NUCLEOTIDE SEQUENCE [LARGE SCALE GENOMIC DNA]</scope>
    <source>
        <strain evidence="2">C5 / ATCC 48332 / race O</strain>
    </source>
</reference>
<proteinExistence type="predicted"/>
<gene>
    <name evidence="1" type="ORF">COCHEDRAFT_1032402</name>
</gene>
<name>M2U6L9_COCH5</name>
<accession>M2U6L9</accession>
<keyword evidence="2" id="KW-1185">Reference proteome</keyword>
<dbReference type="Proteomes" id="UP000016936">
    <property type="component" value="Unassembled WGS sequence"/>
</dbReference>
<evidence type="ECO:0000313" key="2">
    <source>
        <dbReference type="Proteomes" id="UP000016936"/>
    </source>
</evidence>
<reference evidence="2" key="2">
    <citation type="journal article" date="2013" name="PLoS Genet.">
        <title>Comparative genome structure, secondary metabolite, and effector coding capacity across Cochliobolus pathogens.</title>
        <authorList>
            <person name="Condon B.J."/>
            <person name="Leng Y."/>
            <person name="Wu D."/>
            <person name="Bushley K.E."/>
            <person name="Ohm R.A."/>
            <person name="Otillar R."/>
            <person name="Martin J."/>
            <person name="Schackwitz W."/>
            <person name="Grimwood J."/>
            <person name="MohdZainudin N."/>
            <person name="Xue C."/>
            <person name="Wang R."/>
            <person name="Manning V.A."/>
            <person name="Dhillon B."/>
            <person name="Tu Z.J."/>
            <person name="Steffenson B.J."/>
            <person name="Salamov A."/>
            <person name="Sun H."/>
            <person name="Lowry S."/>
            <person name="LaButti K."/>
            <person name="Han J."/>
            <person name="Copeland A."/>
            <person name="Lindquist E."/>
            <person name="Barry K."/>
            <person name="Schmutz J."/>
            <person name="Baker S.E."/>
            <person name="Ciuffetti L.M."/>
            <person name="Grigoriev I.V."/>
            <person name="Zhong S."/>
            <person name="Turgeon B.G."/>
        </authorList>
    </citation>
    <scope>NUCLEOTIDE SEQUENCE [LARGE SCALE GENOMIC DNA]</scope>
    <source>
        <strain evidence="2">C5 / ATCC 48332 / race O</strain>
    </source>
</reference>
<evidence type="ECO:0000313" key="1">
    <source>
        <dbReference type="EMBL" id="EMD89361.1"/>
    </source>
</evidence>